<dbReference type="PANTHER" id="PTHR30146">
    <property type="entry name" value="LACI-RELATED TRANSCRIPTIONAL REPRESSOR"/>
    <property type="match status" value="1"/>
</dbReference>
<accession>A0A8X8IC38</accession>
<dbReference type="InterPro" id="IPR010982">
    <property type="entry name" value="Lambda_DNA-bd_dom_sf"/>
</dbReference>
<feature type="domain" description="HTH lacI-type" evidence="4">
    <location>
        <begin position="4"/>
        <end position="58"/>
    </location>
</feature>
<protein>
    <submittedName>
        <fullName evidence="5">Transcriptional regulator, LacI family</fullName>
    </submittedName>
</protein>
<dbReference type="Proteomes" id="UP000198711">
    <property type="component" value="Unassembled WGS sequence"/>
</dbReference>
<dbReference type="GO" id="GO:0000976">
    <property type="term" value="F:transcription cis-regulatory region binding"/>
    <property type="evidence" value="ECO:0007669"/>
    <property type="project" value="TreeGrafter"/>
</dbReference>
<name>A0A8X8IC38_9BACT</name>
<dbReference type="CDD" id="cd06267">
    <property type="entry name" value="PBP1_LacI_sugar_binding-like"/>
    <property type="match status" value="1"/>
</dbReference>
<evidence type="ECO:0000313" key="6">
    <source>
        <dbReference type="Proteomes" id="UP000198711"/>
    </source>
</evidence>
<organism evidence="5 6">
    <name type="scientific">Hydrobacter penzbergensis</name>
    <dbReference type="NCBI Taxonomy" id="1235997"/>
    <lineage>
        <taxon>Bacteria</taxon>
        <taxon>Pseudomonadati</taxon>
        <taxon>Bacteroidota</taxon>
        <taxon>Chitinophagia</taxon>
        <taxon>Chitinophagales</taxon>
        <taxon>Chitinophagaceae</taxon>
        <taxon>Hydrobacter</taxon>
    </lineage>
</organism>
<evidence type="ECO:0000313" key="5">
    <source>
        <dbReference type="EMBL" id="SDW11016.1"/>
    </source>
</evidence>
<dbReference type="Gene3D" id="3.40.50.2300">
    <property type="match status" value="2"/>
</dbReference>
<evidence type="ECO:0000256" key="2">
    <source>
        <dbReference type="ARBA" id="ARBA00023125"/>
    </source>
</evidence>
<dbReference type="SUPFAM" id="SSF53822">
    <property type="entry name" value="Periplasmic binding protein-like I"/>
    <property type="match status" value="1"/>
</dbReference>
<dbReference type="CDD" id="cd01392">
    <property type="entry name" value="HTH_LacI"/>
    <property type="match status" value="1"/>
</dbReference>
<keyword evidence="1" id="KW-0805">Transcription regulation</keyword>
<dbReference type="GO" id="GO:0003700">
    <property type="term" value="F:DNA-binding transcription factor activity"/>
    <property type="evidence" value="ECO:0007669"/>
    <property type="project" value="TreeGrafter"/>
</dbReference>
<dbReference type="InterPro" id="IPR028082">
    <property type="entry name" value="Peripla_BP_I"/>
</dbReference>
<evidence type="ECO:0000259" key="4">
    <source>
        <dbReference type="PROSITE" id="PS50932"/>
    </source>
</evidence>
<keyword evidence="3" id="KW-0804">Transcription</keyword>
<gene>
    <name evidence="5" type="ORF">SAMN05444410_101260</name>
</gene>
<dbReference type="Pfam" id="PF00532">
    <property type="entry name" value="Peripla_BP_1"/>
    <property type="match status" value="1"/>
</dbReference>
<evidence type="ECO:0000256" key="1">
    <source>
        <dbReference type="ARBA" id="ARBA00023015"/>
    </source>
</evidence>
<comment type="caution">
    <text evidence="5">The sequence shown here is derived from an EMBL/GenBank/DDBJ whole genome shotgun (WGS) entry which is preliminary data.</text>
</comment>
<proteinExistence type="predicted"/>
<dbReference type="PANTHER" id="PTHR30146:SF109">
    <property type="entry name" value="HTH-TYPE TRANSCRIPTIONAL REGULATOR GALS"/>
    <property type="match status" value="1"/>
</dbReference>
<sequence length="339" mass="37139">MNGTTIKQLAKELNLSAGSVSKALKDSHEISSETKQKVLALAAKYHYTPNPYASSLRKRKSKTIAVVLPEVADSFFSLAINGIESVAQAKGYHVLIYLSHEDFKREEQILSAFRSGRVDGILISVSEETSQADHIKEVLTAGIPVVFFDRIFDDIEAAKISTNDFEGAYEATRCLLERGCKKISFLSIAANLSITSKRVQGFQKALHDAHIGATDADVLLCSNDMEQNCRLIRQLLEQRDKPDGIIASVEKLVTPVYLVSKQLGMAIPDDLKVIGFTNLHSASILEPSLTTVTQPAFEIGKTAATVLFKGLEEKHFTLSAQTITIPSMLVERASTRGNQ</sequence>
<keyword evidence="2" id="KW-0238">DNA-binding</keyword>
<dbReference type="AlphaFoldDB" id="A0A8X8IC38"/>
<dbReference type="EMBL" id="FNNO01000001">
    <property type="protein sequence ID" value="SDW11016.1"/>
    <property type="molecule type" value="Genomic_DNA"/>
</dbReference>
<reference evidence="5 6" key="1">
    <citation type="submission" date="2016-10" db="EMBL/GenBank/DDBJ databases">
        <authorList>
            <person name="Varghese N."/>
            <person name="Submissions S."/>
        </authorList>
    </citation>
    <scope>NUCLEOTIDE SEQUENCE [LARGE SCALE GENOMIC DNA]</scope>
    <source>
        <strain evidence="5 6">DSM 25353</strain>
    </source>
</reference>
<dbReference type="SMART" id="SM00354">
    <property type="entry name" value="HTH_LACI"/>
    <property type="match status" value="1"/>
</dbReference>
<dbReference type="InterPro" id="IPR001761">
    <property type="entry name" value="Peripla_BP/Lac1_sug-bd_dom"/>
</dbReference>
<dbReference type="InterPro" id="IPR000843">
    <property type="entry name" value="HTH_LacI"/>
</dbReference>
<dbReference type="Gene3D" id="1.10.260.40">
    <property type="entry name" value="lambda repressor-like DNA-binding domains"/>
    <property type="match status" value="1"/>
</dbReference>
<keyword evidence="6" id="KW-1185">Reference proteome</keyword>
<dbReference type="SUPFAM" id="SSF47413">
    <property type="entry name" value="lambda repressor-like DNA-binding domains"/>
    <property type="match status" value="1"/>
</dbReference>
<dbReference type="RefSeq" id="WP_092721429.1">
    <property type="nucleotide sequence ID" value="NZ_FNNO01000001.1"/>
</dbReference>
<evidence type="ECO:0000256" key="3">
    <source>
        <dbReference type="ARBA" id="ARBA00023163"/>
    </source>
</evidence>
<dbReference type="PROSITE" id="PS50932">
    <property type="entry name" value="HTH_LACI_2"/>
    <property type="match status" value="1"/>
</dbReference>